<dbReference type="EMBL" id="JAKZGP010000001">
    <property type="protein sequence ID" value="MCH7408014.1"/>
    <property type="molecule type" value="Genomic_DNA"/>
</dbReference>
<dbReference type="InterPro" id="IPR007354">
    <property type="entry name" value="CruF-like"/>
</dbReference>
<dbReference type="Proteomes" id="UP001165489">
    <property type="component" value="Unassembled WGS sequence"/>
</dbReference>
<feature type="transmembrane region" description="Helical" evidence="1">
    <location>
        <begin position="173"/>
        <end position="191"/>
    </location>
</feature>
<keyword evidence="1" id="KW-0472">Membrane</keyword>
<feature type="transmembrane region" description="Helical" evidence="1">
    <location>
        <begin position="203"/>
        <end position="221"/>
    </location>
</feature>
<name>A0ABS9UV17_9BACT</name>
<organism evidence="2 3">
    <name type="scientific">Belliella filtrata</name>
    <dbReference type="NCBI Taxonomy" id="2923435"/>
    <lineage>
        <taxon>Bacteria</taxon>
        <taxon>Pseudomonadati</taxon>
        <taxon>Bacteroidota</taxon>
        <taxon>Cytophagia</taxon>
        <taxon>Cytophagales</taxon>
        <taxon>Cyclobacteriaceae</taxon>
        <taxon>Belliella</taxon>
    </lineage>
</organism>
<feature type="transmembrane region" description="Helical" evidence="1">
    <location>
        <begin position="114"/>
        <end position="132"/>
    </location>
</feature>
<proteinExistence type="predicted"/>
<dbReference type="PANTHER" id="PTHR39419">
    <property type="entry name" value="SLL0814 PROTEIN"/>
    <property type="match status" value="1"/>
</dbReference>
<feature type="transmembrane region" description="Helical" evidence="1">
    <location>
        <begin position="20"/>
        <end position="38"/>
    </location>
</feature>
<feature type="transmembrane region" description="Helical" evidence="1">
    <location>
        <begin position="44"/>
        <end position="63"/>
    </location>
</feature>
<keyword evidence="1" id="KW-0812">Transmembrane</keyword>
<accession>A0ABS9UV17</accession>
<dbReference type="RefSeq" id="WP_241345949.1">
    <property type="nucleotide sequence ID" value="NZ_JAKZGP010000001.1"/>
</dbReference>
<evidence type="ECO:0000256" key="1">
    <source>
        <dbReference type="SAM" id="Phobius"/>
    </source>
</evidence>
<reference evidence="2" key="1">
    <citation type="submission" date="2022-03" db="EMBL/GenBank/DDBJ databases">
        <title>De novo assembled genomes of Belliella spp. (Cyclobacteriaceae) strains.</title>
        <authorList>
            <person name="Szabo A."/>
            <person name="Korponai K."/>
            <person name="Felfoldi T."/>
        </authorList>
    </citation>
    <scope>NUCLEOTIDE SEQUENCE</scope>
    <source>
        <strain evidence="2">DSM 111904</strain>
    </source>
</reference>
<keyword evidence="1" id="KW-1133">Transmembrane helix</keyword>
<comment type="caution">
    <text evidence="2">The sequence shown here is derived from an EMBL/GenBank/DDBJ whole genome shotgun (WGS) entry which is preliminary data.</text>
</comment>
<dbReference type="PANTHER" id="PTHR39419:SF1">
    <property type="entry name" value="SLL0814 PROTEIN"/>
    <property type="match status" value="1"/>
</dbReference>
<feature type="transmembrane region" description="Helical" evidence="1">
    <location>
        <begin position="70"/>
        <end position="94"/>
    </location>
</feature>
<protein>
    <submittedName>
        <fullName evidence="2">Carotenoid biosynthesis protein</fullName>
    </submittedName>
</protein>
<dbReference type="Pfam" id="PF04240">
    <property type="entry name" value="Caroten_synth"/>
    <property type="match status" value="1"/>
</dbReference>
<evidence type="ECO:0000313" key="3">
    <source>
        <dbReference type="Proteomes" id="UP001165489"/>
    </source>
</evidence>
<sequence>MNTKQSTPFWFKLKNNRILLFKLIITIFHAVGVIGMSTEILRPYFQLLTPFHLLLCTGLLFMFHRSWNMYFFWFIILAFILGFGSEVMGVHTGFPFGNYAYSDVLGVKLLDTPLMIGVNWLLLVYLSGGVIYRHANNDYLAAFLGALLLVLLDFLIEPVAIKLDFWSWKDNVIPISNYLGWFGVGWIIHLIYRKLPFTKINPLSMYLLINLAIFFILLNILL</sequence>
<evidence type="ECO:0000313" key="2">
    <source>
        <dbReference type="EMBL" id="MCH7408014.1"/>
    </source>
</evidence>
<keyword evidence="3" id="KW-1185">Reference proteome</keyword>
<feature type="transmembrane region" description="Helical" evidence="1">
    <location>
        <begin position="139"/>
        <end position="161"/>
    </location>
</feature>
<gene>
    <name evidence="2" type="ORF">MM239_01290</name>
</gene>